<proteinExistence type="predicted"/>
<dbReference type="PROSITE" id="PS51257">
    <property type="entry name" value="PROKAR_LIPOPROTEIN"/>
    <property type="match status" value="1"/>
</dbReference>
<reference evidence="1" key="1">
    <citation type="submission" date="2018-05" db="EMBL/GenBank/DDBJ databases">
        <authorList>
            <person name="Lanie J.A."/>
            <person name="Ng W.-L."/>
            <person name="Kazmierczak K.M."/>
            <person name="Andrzejewski T.M."/>
            <person name="Davidsen T.M."/>
            <person name="Wayne K.J."/>
            <person name="Tettelin H."/>
            <person name="Glass J.I."/>
            <person name="Rusch D."/>
            <person name="Podicherti R."/>
            <person name="Tsui H.-C.T."/>
            <person name="Winkler M.E."/>
        </authorList>
    </citation>
    <scope>NUCLEOTIDE SEQUENCE</scope>
</reference>
<sequence>MIGKKPRMRLITLLSALSLVIGCATTKKSSVISIPSVPQDIVQRMLSHHQIDKAWDAAPEFTRDALKIISDQAAQLELGNTQ</sequence>
<gene>
    <name evidence="1" type="ORF">METZ01_LOCUS498832</name>
</gene>
<protein>
    <submittedName>
        <fullName evidence="1">Uncharacterized protein</fullName>
    </submittedName>
</protein>
<dbReference type="AlphaFoldDB" id="A0A383DQ36"/>
<organism evidence="1">
    <name type="scientific">marine metagenome</name>
    <dbReference type="NCBI Taxonomy" id="408172"/>
    <lineage>
        <taxon>unclassified sequences</taxon>
        <taxon>metagenomes</taxon>
        <taxon>ecological metagenomes</taxon>
    </lineage>
</organism>
<dbReference type="EMBL" id="UINC01218798">
    <property type="protein sequence ID" value="SVE45978.1"/>
    <property type="molecule type" value="Genomic_DNA"/>
</dbReference>
<evidence type="ECO:0000313" key="1">
    <source>
        <dbReference type="EMBL" id="SVE45978.1"/>
    </source>
</evidence>
<accession>A0A383DQ36</accession>
<name>A0A383DQ36_9ZZZZ</name>